<comment type="caution">
    <text evidence="1">The sequence shown here is derived from an EMBL/GenBank/DDBJ whole genome shotgun (WGS) entry which is preliminary data.</text>
</comment>
<dbReference type="EMBL" id="JAYJLD010000005">
    <property type="protein sequence ID" value="MEB3101005.1"/>
    <property type="molecule type" value="Genomic_DNA"/>
</dbReference>
<gene>
    <name evidence="1" type="ORF">VF724_04945</name>
</gene>
<evidence type="ECO:0008006" key="3">
    <source>
        <dbReference type="Google" id="ProtNLM"/>
    </source>
</evidence>
<reference evidence="1" key="1">
    <citation type="submission" date="2023-12" db="EMBL/GenBank/DDBJ databases">
        <title>Fervidustalea candida gen. nov., sp. nov., a novel member of the family Paenibacillaceae isolated from a geothermal area.</title>
        <authorList>
            <person name="Li W.-J."/>
            <person name="Jiao J.-Y."/>
            <person name="Chen Y."/>
        </authorList>
    </citation>
    <scope>NUCLEOTIDE SEQUENCE</scope>
    <source>
        <strain evidence="1">SYSU GA230002</strain>
    </source>
</reference>
<evidence type="ECO:0000313" key="1">
    <source>
        <dbReference type="EMBL" id="MEB3101005.1"/>
    </source>
</evidence>
<dbReference type="Proteomes" id="UP001310386">
    <property type="component" value="Unassembled WGS sequence"/>
</dbReference>
<protein>
    <recommendedName>
        <fullName evidence="3">Nitroreductase domain-containing protein</fullName>
    </recommendedName>
</protein>
<name>A0ABU5ZET2_9BACL</name>
<sequence length="195" mass="21806">MSTELKVSDEKRYGPNDSNVGSLIDRIGKINWLSAAAQTENRVSAEAAIDQFLLSFGMEGYSIHWFDKNELAPFVERMTLRESPLWNRLEEIPQQIRDKAEETGRTAIVLKISENTPTNVFSLAFDAAFREFEENGEKVIQAAAGAMMYIAALACAWETLADLDGWKANPFLPLIQVLEAGHWPLGLYGGKFYAV</sequence>
<evidence type="ECO:0000313" key="2">
    <source>
        <dbReference type="Proteomes" id="UP001310386"/>
    </source>
</evidence>
<proteinExistence type="predicted"/>
<accession>A0ABU5ZET2</accession>
<organism evidence="1 2">
    <name type="scientific">Ferviditalea candida</name>
    <dbReference type="NCBI Taxonomy" id="3108399"/>
    <lineage>
        <taxon>Bacteria</taxon>
        <taxon>Bacillati</taxon>
        <taxon>Bacillota</taxon>
        <taxon>Bacilli</taxon>
        <taxon>Bacillales</taxon>
        <taxon>Paenibacillaceae</taxon>
        <taxon>Ferviditalea</taxon>
    </lineage>
</organism>
<keyword evidence="2" id="KW-1185">Reference proteome</keyword>
<dbReference type="RefSeq" id="WP_371753121.1">
    <property type="nucleotide sequence ID" value="NZ_JAYJLD010000005.1"/>
</dbReference>